<gene>
    <name evidence="7" type="ORF">DI563_25060</name>
</gene>
<dbReference type="Pfam" id="PF17188">
    <property type="entry name" value="MucB_RseB_C"/>
    <property type="match status" value="1"/>
</dbReference>
<organism evidence="7 8">
    <name type="scientific">Variovorax paradoxus</name>
    <dbReference type="NCBI Taxonomy" id="34073"/>
    <lineage>
        <taxon>Bacteria</taxon>
        <taxon>Pseudomonadati</taxon>
        <taxon>Pseudomonadota</taxon>
        <taxon>Betaproteobacteria</taxon>
        <taxon>Burkholderiales</taxon>
        <taxon>Comamonadaceae</taxon>
        <taxon>Variovorax</taxon>
    </lineage>
</organism>
<reference evidence="7 8" key="1">
    <citation type="submission" date="2017-08" db="EMBL/GenBank/DDBJ databases">
        <title>Infants hospitalized years apart are colonized by the same room-sourced microbial strains.</title>
        <authorList>
            <person name="Brooks B."/>
            <person name="Olm M.R."/>
            <person name="Firek B.A."/>
            <person name="Baker R."/>
            <person name="Thomas B.C."/>
            <person name="Morowitz M.J."/>
            <person name="Banfield J.F."/>
        </authorList>
    </citation>
    <scope>NUCLEOTIDE SEQUENCE [LARGE SCALE GENOMIC DNA]</scope>
    <source>
        <strain evidence="7">S2_005_003_R2_41</strain>
    </source>
</reference>
<evidence type="ECO:0000256" key="1">
    <source>
        <dbReference type="ARBA" id="ARBA00004418"/>
    </source>
</evidence>
<accession>A0A2W5PJS2</accession>
<dbReference type="InterPro" id="IPR005588">
    <property type="entry name" value="MucB_RseB"/>
</dbReference>
<evidence type="ECO:0000256" key="3">
    <source>
        <dbReference type="ARBA" id="ARBA00022729"/>
    </source>
</evidence>
<dbReference type="Pfam" id="PF03888">
    <property type="entry name" value="MucB_RseB"/>
    <property type="match status" value="1"/>
</dbReference>
<name>A0A2W5PJS2_VARPD</name>
<dbReference type="GO" id="GO:0045152">
    <property type="term" value="F:antisigma factor binding"/>
    <property type="evidence" value="ECO:0007669"/>
    <property type="project" value="TreeGrafter"/>
</dbReference>
<dbReference type="PANTHER" id="PTHR38782">
    <property type="match status" value="1"/>
</dbReference>
<keyword evidence="4" id="KW-0574">Periplasm</keyword>
<evidence type="ECO:0000313" key="7">
    <source>
        <dbReference type="EMBL" id="PZQ65942.1"/>
    </source>
</evidence>
<evidence type="ECO:0000256" key="4">
    <source>
        <dbReference type="ARBA" id="ARBA00022764"/>
    </source>
</evidence>
<feature type="domain" description="MucB/RseB N-terminal" evidence="5">
    <location>
        <begin position="63"/>
        <end position="239"/>
    </location>
</feature>
<dbReference type="GO" id="GO:0032885">
    <property type="term" value="P:regulation of polysaccharide biosynthetic process"/>
    <property type="evidence" value="ECO:0007669"/>
    <property type="project" value="TreeGrafter"/>
</dbReference>
<dbReference type="InterPro" id="IPR033434">
    <property type="entry name" value="MucB/RseB_N"/>
</dbReference>
<evidence type="ECO:0000259" key="5">
    <source>
        <dbReference type="Pfam" id="PF03888"/>
    </source>
</evidence>
<dbReference type="InterPro" id="IPR033436">
    <property type="entry name" value="MucB/RseB_C"/>
</dbReference>
<dbReference type="InterPro" id="IPR038484">
    <property type="entry name" value="MucB/RseB_C_sf"/>
</dbReference>
<comment type="caution">
    <text evidence="7">The sequence shown here is derived from an EMBL/GenBank/DDBJ whole genome shotgun (WGS) entry which is preliminary data.</text>
</comment>
<dbReference type="GO" id="GO:0030288">
    <property type="term" value="C:outer membrane-bounded periplasmic space"/>
    <property type="evidence" value="ECO:0007669"/>
    <property type="project" value="TreeGrafter"/>
</dbReference>
<protein>
    <submittedName>
        <fullName evidence="7">Transcriptional regulator</fullName>
    </submittedName>
</protein>
<sequence>MNPASPDWRPASARWAAAVAVVAGCATSPAVWAGREQGPASARAHPDAAITQAAADPASYGVIDWLRRMHLAARRTNYVGTFVVTAAAGNLSSARIWHACEADLQIERVETLSGPPRSTFRRNDLVMTFLPEAKLVKSERRENFDVFPNLLGASESAIAELYGARLLGKGRVAGIDADVVQLAPRDALRFGYRVWSERRSGLVLKLQTLDAEGRIVEQSAFSELQLDAPVKTHALAQMMNNTAGYRVERSELERTTAAAEGWSLRGLVAGFKPVSCYRRALTARGTEPGERTMQWTFSDGLATVSLFVEPYDAQHPQQEGTMALGATNTLTRRIPDAQGDWWLTAVGEVPPQTLEAFARNLVRNR</sequence>
<dbReference type="EMBL" id="QFPP01000474">
    <property type="protein sequence ID" value="PZQ65942.1"/>
    <property type="molecule type" value="Genomic_DNA"/>
</dbReference>
<evidence type="ECO:0000259" key="6">
    <source>
        <dbReference type="Pfam" id="PF17188"/>
    </source>
</evidence>
<feature type="domain" description="MucB/RseB C-terminal" evidence="6">
    <location>
        <begin position="257"/>
        <end position="361"/>
    </location>
</feature>
<proteinExistence type="inferred from homology"/>
<keyword evidence="3" id="KW-0732">Signal</keyword>
<dbReference type="CDD" id="cd16327">
    <property type="entry name" value="RseB"/>
    <property type="match status" value="1"/>
</dbReference>
<dbReference type="Gene3D" id="3.30.200.100">
    <property type="entry name" value="MucB/RseB, C-terminal domain"/>
    <property type="match status" value="1"/>
</dbReference>
<dbReference type="AlphaFoldDB" id="A0A2W5PJS2"/>
<dbReference type="Gene3D" id="2.50.20.10">
    <property type="entry name" value="Lipoprotein localisation LolA/LolB/LppX"/>
    <property type="match status" value="1"/>
</dbReference>
<comment type="similarity">
    <text evidence="2">Belongs to the RseB family.</text>
</comment>
<dbReference type="PIRSF" id="PIRSF005427">
    <property type="entry name" value="RseB"/>
    <property type="match status" value="1"/>
</dbReference>
<comment type="subcellular location">
    <subcellularLocation>
        <location evidence="1">Periplasm</location>
    </subcellularLocation>
</comment>
<dbReference type="PANTHER" id="PTHR38782:SF1">
    <property type="entry name" value="SIGMA-E FACTOR REGULATORY PROTEIN RSEB"/>
    <property type="match status" value="1"/>
</dbReference>
<evidence type="ECO:0000256" key="2">
    <source>
        <dbReference type="ARBA" id="ARBA00008150"/>
    </source>
</evidence>
<evidence type="ECO:0000313" key="8">
    <source>
        <dbReference type="Proteomes" id="UP000249135"/>
    </source>
</evidence>
<dbReference type="Proteomes" id="UP000249135">
    <property type="component" value="Unassembled WGS sequence"/>
</dbReference>